<feature type="domain" description="NusG-like N-terminal" evidence="4">
    <location>
        <begin position="37"/>
        <end position="143"/>
    </location>
</feature>
<dbReference type="SUPFAM" id="SSF82679">
    <property type="entry name" value="N-utilization substance G protein NusG, N-terminal domain"/>
    <property type="match status" value="1"/>
</dbReference>
<evidence type="ECO:0000313" key="6">
    <source>
        <dbReference type="Proteomes" id="UP000236743"/>
    </source>
</evidence>
<dbReference type="CDD" id="cd06091">
    <property type="entry name" value="KOW_NusG"/>
    <property type="match status" value="1"/>
</dbReference>
<dbReference type="PANTHER" id="PTHR30265">
    <property type="entry name" value="RHO-INTERACTING TRANSCRIPTION TERMINATION FACTOR NUSG"/>
    <property type="match status" value="1"/>
</dbReference>
<keyword evidence="1" id="KW-0889">Transcription antitermination</keyword>
<dbReference type="Proteomes" id="UP000236743">
    <property type="component" value="Unassembled WGS sequence"/>
</dbReference>
<dbReference type="GO" id="GO:0031564">
    <property type="term" value="P:transcription antitermination"/>
    <property type="evidence" value="ECO:0007669"/>
    <property type="project" value="UniProtKB-KW"/>
</dbReference>
<accession>A0A1H6BDZ2</accession>
<dbReference type="GO" id="GO:0006354">
    <property type="term" value="P:DNA-templated transcription elongation"/>
    <property type="evidence" value="ECO:0007669"/>
    <property type="project" value="InterPro"/>
</dbReference>
<keyword evidence="6" id="KW-1185">Reference proteome</keyword>
<proteinExistence type="predicted"/>
<keyword evidence="2" id="KW-0805">Transcription regulation</keyword>
<dbReference type="Gene3D" id="3.30.70.940">
    <property type="entry name" value="NusG, N-terminal domain"/>
    <property type="match status" value="1"/>
</dbReference>
<dbReference type="AlphaFoldDB" id="A0A1H6BDZ2"/>
<dbReference type="EMBL" id="FNUY01000007">
    <property type="protein sequence ID" value="SEG59021.1"/>
    <property type="molecule type" value="Genomic_DNA"/>
</dbReference>
<sequence>MGNRARHSKPPAKPDYGLRQELVTKVPAPMDIDLSLDWYLVYTAPRMEAKAARSLSEAGCKVFLPALHRVITCGKRLIEHDVATFPRYLFCAGMPFRRRGRDIIGDDGVSVVTVNGRPIDDIRDIDGVQEVVGTAQGWLKVPSAAVGMVANFQNDITPPRHDVLKPERSVKVGDKLTVISGPFMSFQATVIEAIGLHRADVLIDIFGRETVVTMGISQLDAA</sequence>
<reference evidence="5 6" key="1">
    <citation type="submission" date="2016-10" db="EMBL/GenBank/DDBJ databases">
        <authorList>
            <person name="de Groot N.N."/>
        </authorList>
    </citation>
    <scope>NUCLEOTIDE SEQUENCE [LARGE SCALE GENOMIC DNA]</scope>
    <source>
        <strain evidence="5 6">DSM 26656</strain>
    </source>
</reference>
<evidence type="ECO:0000313" key="5">
    <source>
        <dbReference type="EMBL" id="SEG59021.1"/>
    </source>
</evidence>
<evidence type="ECO:0000256" key="1">
    <source>
        <dbReference type="ARBA" id="ARBA00022814"/>
    </source>
</evidence>
<dbReference type="PANTHER" id="PTHR30265:SF4">
    <property type="entry name" value="KOW MOTIF FAMILY PROTEIN, EXPRESSED"/>
    <property type="match status" value="1"/>
</dbReference>
<name>A0A1H6BDZ2_9HYPH</name>
<dbReference type="InterPro" id="IPR043425">
    <property type="entry name" value="NusG-like"/>
</dbReference>
<evidence type="ECO:0000256" key="2">
    <source>
        <dbReference type="ARBA" id="ARBA00023015"/>
    </source>
</evidence>
<evidence type="ECO:0000259" key="4">
    <source>
        <dbReference type="Pfam" id="PF02357"/>
    </source>
</evidence>
<dbReference type="InterPro" id="IPR008991">
    <property type="entry name" value="Translation_prot_SH3-like_sf"/>
</dbReference>
<dbReference type="InterPro" id="IPR006645">
    <property type="entry name" value="NGN-like_dom"/>
</dbReference>
<dbReference type="SUPFAM" id="SSF50104">
    <property type="entry name" value="Translation proteins SH3-like domain"/>
    <property type="match status" value="1"/>
</dbReference>
<dbReference type="Pfam" id="PF02357">
    <property type="entry name" value="NusG"/>
    <property type="match status" value="1"/>
</dbReference>
<gene>
    <name evidence="5" type="ORF">SAMN04488115_107171</name>
</gene>
<protein>
    <submittedName>
        <fullName evidence="5">Transcription termination factor nusG</fullName>
    </submittedName>
</protein>
<organism evidence="5 6">
    <name type="scientific">Bosea lathyri</name>
    <dbReference type="NCBI Taxonomy" id="1036778"/>
    <lineage>
        <taxon>Bacteria</taxon>
        <taxon>Pseudomonadati</taxon>
        <taxon>Pseudomonadota</taxon>
        <taxon>Alphaproteobacteria</taxon>
        <taxon>Hyphomicrobiales</taxon>
        <taxon>Boseaceae</taxon>
        <taxon>Bosea</taxon>
    </lineage>
</organism>
<evidence type="ECO:0000256" key="3">
    <source>
        <dbReference type="ARBA" id="ARBA00023163"/>
    </source>
</evidence>
<keyword evidence="3" id="KW-0804">Transcription</keyword>
<dbReference type="InterPro" id="IPR036735">
    <property type="entry name" value="NGN_dom_sf"/>
</dbReference>